<dbReference type="CDD" id="cd03220">
    <property type="entry name" value="ABC_KpsT_Wzt"/>
    <property type="match status" value="1"/>
</dbReference>
<dbReference type="PROSITE" id="PS50893">
    <property type="entry name" value="ABC_TRANSPORTER_2"/>
    <property type="match status" value="1"/>
</dbReference>
<gene>
    <name evidence="7" type="ORF">SAMN05216223_10666</name>
</gene>
<proteinExistence type="inferred from homology"/>
<dbReference type="SMART" id="SM00382">
    <property type="entry name" value="AAA"/>
    <property type="match status" value="1"/>
</dbReference>
<keyword evidence="3" id="KW-0547">Nucleotide-binding</keyword>
<name>A0A1H6B093_9ACTN</name>
<feature type="compositionally biased region" description="Pro residues" evidence="5">
    <location>
        <begin position="16"/>
        <end position="32"/>
    </location>
</feature>
<evidence type="ECO:0000313" key="8">
    <source>
        <dbReference type="Proteomes" id="UP000236754"/>
    </source>
</evidence>
<organism evidence="7 8">
    <name type="scientific">Actinacidiphila yanglinensis</name>
    <dbReference type="NCBI Taxonomy" id="310779"/>
    <lineage>
        <taxon>Bacteria</taxon>
        <taxon>Bacillati</taxon>
        <taxon>Actinomycetota</taxon>
        <taxon>Actinomycetes</taxon>
        <taxon>Kitasatosporales</taxon>
        <taxon>Streptomycetaceae</taxon>
        <taxon>Actinacidiphila</taxon>
    </lineage>
</organism>
<evidence type="ECO:0000259" key="6">
    <source>
        <dbReference type="PROSITE" id="PS50893"/>
    </source>
</evidence>
<dbReference type="InterPro" id="IPR003593">
    <property type="entry name" value="AAA+_ATPase"/>
</dbReference>
<dbReference type="InterPro" id="IPR017871">
    <property type="entry name" value="ABC_transporter-like_CS"/>
</dbReference>
<dbReference type="Gene3D" id="3.40.50.300">
    <property type="entry name" value="P-loop containing nucleotide triphosphate hydrolases"/>
    <property type="match status" value="1"/>
</dbReference>
<dbReference type="GO" id="GO:0140359">
    <property type="term" value="F:ABC-type transporter activity"/>
    <property type="evidence" value="ECO:0007669"/>
    <property type="project" value="InterPro"/>
</dbReference>
<dbReference type="PANTHER" id="PTHR46743">
    <property type="entry name" value="TEICHOIC ACIDS EXPORT ATP-BINDING PROTEIN TAGH"/>
    <property type="match status" value="1"/>
</dbReference>
<dbReference type="Pfam" id="PF00005">
    <property type="entry name" value="ABC_tran"/>
    <property type="match status" value="1"/>
</dbReference>
<dbReference type="PROSITE" id="PS00211">
    <property type="entry name" value="ABC_TRANSPORTER_1"/>
    <property type="match status" value="1"/>
</dbReference>
<comment type="similarity">
    <text evidence="1">Belongs to the ABC transporter superfamily.</text>
</comment>
<feature type="compositionally biased region" description="Basic and acidic residues" evidence="5">
    <location>
        <begin position="40"/>
        <end position="56"/>
    </location>
</feature>
<dbReference type="GO" id="GO:0016020">
    <property type="term" value="C:membrane"/>
    <property type="evidence" value="ECO:0007669"/>
    <property type="project" value="InterPro"/>
</dbReference>
<evidence type="ECO:0000256" key="4">
    <source>
        <dbReference type="ARBA" id="ARBA00022840"/>
    </source>
</evidence>
<feature type="region of interest" description="Disordered" evidence="5">
    <location>
        <begin position="1"/>
        <end position="84"/>
    </location>
</feature>
<dbReference type="InterPro" id="IPR027417">
    <property type="entry name" value="P-loop_NTPase"/>
</dbReference>
<dbReference type="Proteomes" id="UP000236754">
    <property type="component" value="Unassembled WGS sequence"/>
</dbReference>
<dbReference type="GO" id="GO:0016887">
    <property type="term" value="F:ATP hydrolysis activity"/>
    <property type="evidence" value="ECO:0007669"/>
    <property type="project" value="InterPro"/>
</dbReference>
<dbReference type="GO" id="GO:0005524">
    <property type="term" value="F:ATP binding"/>
    <property type="evidence" value="ECO:0007669"/>
    <property type="project" value="UniProtKB-KW"/>
</dbReference>
<dbReference type="PANTHER" id="PTHR46743:SF2">
    <property type="entry name" value="TEICHOIC ACIDS EXPORT ATP-BINDING PROTEIN TAGH"/>
    <property type="match status" value="1"/>
</dbReference>
<evidence type="ECO:0000256" key="3">
    <source>
        <dbReference type="ARBA" id="ARBA00022741"/>
    </source>
</evidence>
<sequence>MADEQTEQGDGGGGPAQPPPRTAAPRPDPPAGPDGSGSTRRVEALERAEAAADRAEIAAAVPTDLAKGEEAARQPERAAQAARPAVPTVVVDDLHVVYRIHTAGSGHSNAATALARMVLRRGSPNLHLVHAVRGVSFTAYRGEAIGIIGSNGSGKSTLLKAIAGLLPAEQGRVYTEGQPSLLGVNAALMNDLTGGVNVILGGLAMGMTQEEVQARYQQIVDFSGINDKGDFITLPMRTYSSGMSARLRFSIAAAKNHDVLMIDEALATGDRAFQKRSEERIRELRAEAGTVFLVSHNNKSIRETCDRVLWIEKGELLMDGPTDEVVDAYEES</sequence>
<keyword evidence="8" id="KW-1185">Reference proteome</keyword>
<evidence type="ECO:0000256" key="1">
    <source>
        <dbReference type="ARBA" id="ARBA00005417"/>
    </source>
</evidence>
<evidence type="ECO:0000256" key="2">
    <source>
        <dbReference type="ARBA" id="ARBA00022448"/>
    </source>
</evidence>
<keyword evidence="4 7" id="KW-0067">ATP-binding</keyword>
<feature type="compositionally biased region" description="Basic and acidic residues" evidence="5">
    <location>
        <begin position="66"/>
        <end position="76"/>
    </location>
</feature>
<feature type="domain" description="ABC transporter" evidence="6">
    <location>
        <begin position="114"/>
        <end position="332"/>
    </location>
</feature>
<dbReference type="EMBL" id="FNVU01000006">
    <property type="protein sequence ID" value="SEG53516.1"/>
    <property type="molecule type" value="Genomic_DNA"/>
</dbReference>
<dbReference type="InterPro" id="IPR015860">
    <property type="entry name" value="ABC_transpr_TagH-like"/>
</dbReference>
<protein>
    <submittedName>
        <fullName evidence="7">Teichoic acid transport system ATP-binding protein</fullName>
    </submittedName>
</protein>
<evidence type="ECO:0000256" key="5">
    <source>
        <dbReference type="SAM" id="MobiDB-lite"/>
    </source>
</evidence>
<dbReference type="AlphaFoldDB" id="A0A1H6B093"/>
<reference evidence="7 8" key="1">
    <citation type="submission" date="2016-10" db="EMBL/GenBank/DDBJ databases">
        <authorList>
            <person name="de Groot N.N."/>
        </authorList>
    </citation>
    <scope>NUCLEOTIDE SEQUENCE [LARGE SCALE GENOMIC DNA]</scope>
    <source>
        <strain evidence="7 8">CGMCC 4.2023</strain>
    </source>
</reference>
<keyword evidence="2" id="KW-0813">Transport</keyword>
<dbReference type="InterPro" id="IPR003439">
    <property type="entry name" value="ABC_transporter-like_ATP-bd"/>
</dbReference>
<dbReference type="InterPro" id="IPR050683">
    <property type="entry name" value="Bact_Polysacc_Export_ATP-bd"/>
</dbReference>
<accession>A0A1H6B093</accession>
<evidence type="ECO:0000313" key="7">
    <source>
        <dbReference type="EMBL" id="SEG53516.1"/>
    </source>
</evidence>
<dbReference type="SUPFAM" id="SSF52540">
    <property type="entry name" value="P-loop containing nucleoside triphosphate hydrolases"/>
    <property type="match status" value="1"/>
</dbReference>